<reference evidence="1 2" key="1">
    <citation type="submission" date="2019-01" db="EMBL/GenBank/DDBJ databases">
        <title>Halorientalis sp. F13-25 a new haloarchaeum isolated from hypersaline water.</title>
        <authorList>
            <person name="Ana D.-V."/>
            <person name="Cristina S.-P."/>
            <person name="Antonio V."/>
        </authorList>
    </citation>
    <scope>NUCLEOTIDE SEQUENCE [LARGE SCALE GENOMIC DNA]</scope>
    <source>
        <strain evidence="1 2">F13-25</strain>
    </source>
</reference>
<organism evidence="1 2">
    <name type="scientific">Halorientalis pallida</name>
    <dbReference type="NCBI Taxonomy" id="2479928"/>
    <lineage>
        <taxon>Archaea</taxon>
        <taxon>Methanobacteriati</taxon>
        <taxon>Methanobacteriota</taxon>
        <taxon>Stenosarchaea group</taxon>
        <taxon>Halobacteria</taxon>
        <taxon>Halobacteriales</taxon>
        <taxon>Haloarculaceae</taxon>
        <taxon>Halorientalis</taxon>
    </lineage>
</organism>
<comment type="caution">
    <text evidence="1">The sequence shown here is derived from an EMBL/GenBank/DDBJ whole genome shotgun (WGS) entry which is preliminary data.</text>
</comment>
<dbReference type="EMBL" id="RDFA01000007">
    <property type="protein sequence ID" value="RXK46923.1"/>
    <property type="molecule type" value="Genomic_DNA"/>
</dbReference>
<sequence length="59" mass="6231">MTRVTTVGRYPKAVRAASIKCIDCNAPVVETIEQAYVCAECGESPIRARVGTDGGEASE</sequence>
<dbReference type="AlphaFoldDB" id="A0A498KRF7"/>
<evidence type="ECO:0000313" key="2">
    <source>
        <dbReference type="Proteomes" id="UP000289691"/>
    </source>
</evidence>
<gene>
    <name evidence="1" type="ORF">EAF64_17405</name>
</gene>
<accession>A0A498KRF7</accession>
<evidence type="ECO:0000313" key="1">
    <source>
        <dbReference type="EMBL" id="RXK46923.1"/>
    </source>
</evidence>
<dbReference type="Proteomes" id="UP000289691">
    <property type="component" value="Unassembled WGS sequence"/>
</dbReference>
<protein>
    <submittedName>
        <fullName evidence="1">Uncharacterized protein</fullName>
    </submittedName>
</protein>
<proteinExistence type="predicted"/>
<keyword evidence="2" id="KW-1185">Reference proteome</keyword>
<name>A0A498KRF7_9EURY</name>